<dbReference type="GO" id="GO:0043531">
    <property type="term" value="F:ADP binding"/>
    <property type="evidence" value="ECO:0007669"/>
    <property type="project" value="InterPro"/>
</dbReference>
<gene>
    <name evidence="4" type="primary">LOC120283992</name>
</gene>
<dbReference type="Gene3D" id="3.40.50.300">
    <property type="entry name" value="P-loop containing nucleotide triphosphate hydrolases"/>
    <property type="match status" value="1"/>
</dbReference>
<reference evidence="4" key="1">
    <citation type="submission" date="2025-08" db="UniProtKB">
        <authorList>
            <consortium name="RefSeq"/>
        </authorList>
    </citation>
    <scope>IDENTIFICATION</scope>
</reference>
<feature type="domain" description="NB-ARC" evidence="2">
    <location>
        <begin position="206"/>
        <end position="257"/>
    </location>
</feature>
<proteinExistence type="predicted"/>
<dbReference type="Proteomes" id="UP001515500">
    <property type="component" value="Chromosome 19"/>
</dbReference>
<feature type="coiled-coil region" evidence="1">
    <location>
        <begin position="63"/>
        <end position="97"/>
    </location>
</feature>
<accession>A0AB40D2V6</accession>
<dbReference type="AlphaFoldDB" id="A0AB40D2V6"/>
<evidence type="ECO:0000313" key="4">
    <source>
        <dbReference type="RefSeq" id="XP_039146752.1"/>
    </source>
</evidence>
<dbReference type="InterPro" id="IPR027417">
    <property type="entry name" value="P-loop_NTPase"/>
</dbReference>
<keyword evidence="1" id="KW-0175">Coiled coil</keyword>
<dbReference type="RefSeq" id="XP_039146752.1">
    <property type="nucleotide sequence ID" value="XM_039290818.1"/>
</dbReference>
<organism evidence="3 4">
    <name type="scientific">Dioscorea cayennensis subsp. rotundata</name>
    <name type="common">White Guinea yam</name>
    <name type="synonym">Dioscorea rotundata</name>
    <dbReference type="NCBI Taxonomy" id="55577"/>
    <lineage>
        <taxon>Eukaryota</taxon>
        <taxon>Viridiplantae</taxon>
        <taxon>Streptophyta</taxon>
        <taxon>Embryophyta</taxon>
        <taxon>Tracheophyta</taxon>
        <taxon>Spermatophyta</taxon>
        <taxon>Magnoliopsida</taxon>
        <taxon>Liliopsida</taxon>
        <taxon>Dioscoreales</taxon>
        <taxon>Dioscoreaceae</taxon>
        <taxon>Dioscorea</taxon>
    </lineage>
</organism>
<name>A0AB40D2V6_DIOCR</name>
<sequence length="265" mass="31073">MEDESDEEMKKEMGSVWDCLMKFQDLDCINMLGDEVPMMLREFMGRVGDTHRKLQGKLAKAHRDQMMKKMARVRDILTELQERLEMAYRKLQYADDKMMIVPYDTTNTWFDNLRGVSNDLKNISDELFKYMDTMEIMFSKVHWYSPFIYLYQQDLCFPWQINSQIRTLGTIESRLEEILKQELNLGLTLFDLDTTIGHDTLVGGIEKDVENLVEMLTVTHSSQGIYVYGIVGERGIGKTTLAKLIFNHKKIKDKFHSLPPIWFLA</sequence>
<protein>
    <submittedName>
        <fullName evidence="4">Disease resistance protein At1g59780</fullName>
    </submittedName>
</protein>
<keyword evidence="3" id="KW-1185">Reference proteome</keyword>
<dbReference type="InterPro" id="IPR002182">
    <property type="entry name" value="NB-ARC"/>
</dbReference>
<dbReference type="Pfam" id="PF00931">
    <property type="entry name" value="NB-ARC"/>
    <property type="match status" value="1"/>
</dbReference>
<evidence type="ECO:0000259" key="2">
    <source>
        <dbReference type="Pfam" id="PF00931"/>
    </source>
</evidence>
<evidence type="ECO:0000256" key="1">
    <source>
        <dbReference type="SAM" id="Coils"/>
    </source>
</evidence>
<dbReference type="GeneID" id="120283992"/>
<evidence type="ECO:0000313" key="3">
    <source>
        <dbReference type="Proteomes" id="UP001515500"/>
    </source>
</evidence>
<dbReference type="SUPFAM" id="SSF52540">
    <property type="entry name" value="P-loop containing nucleoside triphosphate hydrolases"/>
    <property type="match status" value="1"/>
</dbReference>